<feature type="region of interest" description="Disordered" evidence="5">
    <location>
        <begin position="163"/>
        <end position="212"/>
    </location>
</feature>
<dbReference type="PROSITE" id="PS00019">
    <property type="entry name" value="ACTININ_1"/>
    <property type="match status" value="1"/>
</dbReference>
<accession>A0AAV3Y0I6</accession>
<keyword evidence="3" id="KW-0732">Signal</keyword>
<evidence type="ECO:0000256" key="5">
    <source>
        <dbReference type="SAM" id="MobiDB-lite"/>
    </source>
</evidence>
<reference evidence="8 9" key="1">
    <citation type="journal article" date="2021" name="Elife">
        <title>Chloroplast acquisition without the gene transfer in kleptoplastic sea slugs, Plakobranchus ocellatus.</title>
        <authorList>
            <person name="Maeda T."/>
            <person name="Takahashi S."/>
            <person name="Yoshida T."/>
            <person name="Shimamura S."/>
            <person name="Takaki Y."/>
            <person name="Nagai Y."/>
            <person name="Toyoda A."/>
            <person name="Suzuki Y."/>
            <person name="Arimoto A."/>
            <person name="Ishii H."/>
            <person name="Satoh N."/>
            <person name="Nishiyama T."/>
            <person name="Hasebe M."/>
            <person name="Maruyama T."/>
            <person name="Minagawa J."/>
            <person name="Obokata J."/>
            <person name="Shigenobu S."/>
        </authorList>
    </citation>
    <scope>NUCLEOTIDE SEQUENCE [LARGE SCALE GENOMIC DNA]</scope>
</reference>
<keyword evidence="6" id="KW-1133">Transmembrane helix</keyword>
<comment type="subcellular location">
    <subcellularLocation>
        <location evidence="1">Secreted</location>
    </subcellularLocation>
</comment>
<name>A0AAV3Y0I6_9GAST</name>
<evidence type="ECO:0000313" key="9">
    <source>
        <dbReference type="Proteomes" id="UP000735302"/>
    </source>
</evidence>
<dbReference type="Proteomes" id="UP000735302">
    <property type="component" value="Unassembled WGS sequence"/>
</dbReference>
<feature type="domain" description="WxxW" evidence="7">
    <location>
        <begin position="12"/>
        <end position="112"/>
    </location>
</feature>
<keyword evidence="9" id="KW-1185">Reference proteome</keyword>
<feature type="transmembrane region" description="Helical" evidence="6">
    <location>
        <begin position="134"/>
        <end position="156"/>
    </location>
</feature>
<feature type="compositionally biased region" description="Polar residues" evidence="5">
    <location>
        <begin position="278"/>
        <end position="287"/>
    </location>
</feature>
<dbReference type="GO" id="GO:0005576">
    <property type="term" value="C:extracellular region"/>
    <property type="evidence" value="ECO:0007669"/>
    <property type="project" value="UniProtKB-SubCell"/>
</dbReference>
<protein>
    <submittedName>
        <fullName evidence="8">Cartilage intermediate layer protein 1-like</fullName>
    </submittedName>
</protein>
<keyword evidence="4" id="KW-0325">Glycoprotein</keyword>
<evidence type="ECO:0000313" key="8">
    <source>
        <dbReference type="EMBL" id="GFN75772.1"/>
    </source>
</evidence>
<keyword evidence="2" id="KW-0964">Secreted</keyword>
<evidence type="ECO:0000259" key="7">
    <source>
        <dbReference type="Pfam" id="PF13330"/>
    </source>
</evidence>
<evidence type="ECO:0000256" key="1">
    <source>
        <dbReference type="ARBA" id="ARBA00004613"/>
    </source>
</evidence>
<dbReference type="EMBL" id="BLXT01000298">
    <property type="protein sequence ID" value="GFN75772.1"/>
    <property type="molecule type" value="Genomic_DNA"/>
</dbReference>
<gene>
    <name evidence="8" type="ORF">PoB_000227800</name>
</gene>
<keyword evidence="6" id="KW-0472">Membrane</keyword>
<organism evidence="8 9">
    <name type="scientific">Plakobranchus ocellatus</name>
    <dbReference type="NCBI Taxonomy" id="259542"/>
    <lineage>
        <taxon>Eukaryota</taxon>
        <taxon>Metazoa</taxon>
        <taxon>Spiralia</taxon>
        <taxon>Lophotrochozoa</taxon>
        <taxon>Mollusca</taxon>
        <taxon>Gastropoda</taxon>
        <taxon>Heterobranchia</taxon>
        <taxon>Euthyneura</taxon>
        <taxon>Panpulmonata</taxon>
        <taxon>Sacoglossa</taxon>
        <taxon>Placobranchoidea</taxon>
        <taxon>Plakobranchidae</taxon>
        <taxon>Plakobranchus</taxon>
    </lineage>
</organism>
<dbReference type="PANTHER" id="PTHR15031:SF6">
    <property type="entry name" value="CARTILAGE INTERMEDIATE LAYER PROTEIN 1-LIKE ISOFORM X1"/>
    <property type="match status" value="1"/>
</dbReference>
<comment type="caution">
    <text evidence="8">The sequence shown here is derived from an EMBL/GenBank/DDBJ whole genome shotgun (WGS) entry which is preliminary data.</text>
</comment>
<feature type="compositionally biased region" description="Polar residues" evidence="5">
    <location>
        <begin position="313"/>
        <end position="334"/>
    </location>
</feature>
<feature type="region of interest" description="Disordered" evidence="5">
    <location>
        <begin position="313"/>
        <end position="337"/>
    </location>
</feature>
<dbReference type="InterPro" id="IPR039675">
    <property type="entry name" value="CILP1/CILP2"/>
</dbReference>
<keyword evidence="6" id="KW-0812">Transmembrane</keyword>
<feature type="compositionally biased region" description="Acidic residues" evidence="5">
    <location>
        <begin position="178"/>
        <end position="191"/>
    </location>
</feature>
<proteinExistence type="predicted"/>
<evidence type="ECO:0000256" key="4">
    <source>
        <dbReference type="ARBA" id="ARBA00023180"/>
    </source>
</evidence>
<feature type="region of interest" description="Disordered" evidence="5">
    <location>
        <begin position="243"/>
        <end position="300"/>
    </location>
</feature>
<dbReference type="Pfam" id="PF13330">
    <property type="entry name" value="Mucin2_WxxW"/>
    <property type="match status" value="1"/>
</dbReference>
<feature type="compositionally biased region" description="Low complexity" evidence="5">
    <location>
        <begin position="263"/>
        <end position="277"/>
    </location>
</feature>
<feature type="compositionally biased region" description="Basic residues" evidence="5">
    <location>
        <begin position="163"/>
        <end position="174"/>
    </location>
</feature>
<evidence type="ECO:0000256" key="2">
    <source>
        <dbReference type="ARBA" id="ARBA00022525"/>
    </source>
</evidence>
<sequence>MSGEEQQQEVFTRWFNVDKPWHVSSHPDFGNGDYETVDNIKLHFDTICEDMYHIVKAECRLKGREQEIFSENHPIDTGDILSTFCTRDGLVCRAEDQPQGHMCGDYSVRFLCKYVGRKNGEPDENLFPEFDARIYLVLAVVPVLIFLIRLAWAYIFRRRRRQRRRQRREQRRRRGEASDGDEDDDDDDDEDGRSINSDLARPPPSYQELFSGGSPSVFTISGNSLTACAKCKDAQCSVVKARGGGSQVGQTSTGPSNSPPSSPTTSSSISSGDTPASDTSSSSQEQQAGDVPLQSLTPSESSSLAVLVVNETTEAGSTNEQRQSDQTAESNDSTIVRRDTTTVNLTMPTDTGIPADVPSPCACACHQTSPFIGQGVAGYVNPGFTSDSSVASPSNGTGQYRGRHVPAIPRPVSSISIVSQITLSELPSYEDALKLEKKFAAGVVNT</sequence>
<dbReference type="InterPro" id="IPR001589">
    <property type="entry name" value="Actinin_actin-bd_CS"/>
</dbReference>
<evidence type="ECO:0000256" key="6">
    <source>
        <dbReference type="SAM" id="Phobius"/>
    </source>
</evidence>
<evidence type="ECO:0000256" key="3">
    <source>
        <dbReference type="ARBA" id="ARBA00022729"/>
    </source>
</evidence>
<dbReference type="PANTHER" id="PTHR15031">
    <property type="entry name" value="CARTILAGE INTERMEDIATE LAYER PROTEIN CLIP"/>
    <property type="match status" value="1"/>
</dbReference>
<dbReference type="InterPro" id="IPR025155">
    <property type="entry name" value="WxxW_domain"/>
</dbReference>
<dbReference type="AlphaFoldDB" id="A0AAV3Y0I6"/>